<comment type="caution">
    <text evidence="4">The sequence shown here is derived from an EMBL/GenBank/DDBJ whole genome shotgun (WGS) entry which is preliminary data.</text>
</comment>
<sequence>MMQESLTGIRALCFDLDNTFWDVMPVIERAEQAMYDFLALRYPRVTAAMTVEMLRKARVETARAYPQMAHDFTFLRRQTLADHAREFGYAEAMADEAFEAFIQARNEVVLYDDVLPGLERLKQHFRLFTASNGNADLERIGLAHYFERSLCARQVGALKPDPRLFHKVIEGTGLEPQQVVYVGDDPALDVVGARAAGMVPVWINREQVEWPTEHGVAAHTVRTLDELAVLLGLQR</sequence>
<evidence type="ECO:0000313" key="5">
    <source>
        <dbReference type="Proteomes" id="UP000661077"/>
    </source>
</evidence>
<name>A0ABS1X2X6_9GAMM</name>
<dbReference type="InterPro" id="IPR036412">
    <property type="entry name" value="HAD-like_sf"/>
</dbReference>
<protein>
    <submittedName>
        <fullName evidence="4">HAD family hydrolase</fullName>
    </submittedName>
</protein>
<dbReference type="Proteomes" id="UP000661077">
    <property type="component" value="Unassembled WGS sequence"/>
</dbReference>
<keyword evidence="2 4" id="KW-0378">Hydrolase</keyword>
<evidence type="ECO:0000256" key="2">
    <source>
        <dbReference type="ARBA" id="ARBA00022801"/>
    </source>
</evidence>
<dbReference type="Gene3D" id="3.40.50.1000">
    <property type="entry name" value="HAD superfamily/HAD-like"/>
    <property type="match status" value="1"/>
</dbReference>
<gene>
    <name evidence="4" type="ORF">JM946_22755</name>
</gene>
<keyword evidence="5" id="KW-1185">Reference proteome</keyword>
<dbReference type="EMBL" id="JAEVLS010000005">
    <property type="protein sequence ID" value="MBM0107572.1"/>
    <property type="molecule type" value="Genomic_DNA"/>
</dbReference>
<organism evidence="4 5">
    <name type="scientific">Steroidobacter gossypii</name>
    <dbReference type="NCBI Taxonomy" id="2805490"/>
    <lineage>
        <taxon>Bacteria</taxon>
        <taxon>Pseudomonadati</taxon>
        <taxon>Pseudomonadota</taxon>
        <taxon>Gammaproteobacteria</taxon>
        <taxon>Steroidobacterales</taxon>
        <taxon>Steroidobacteraceae</taxon>
        <taxon>Steroidobacter</taxon>
    </lineage>
</organism>
<dbReference type="Gene3D" id="1.20.120.1600">
    <property type="match status" value="1"/>
</dbReference>
<comment type="cofactor">
    <cofactor evidence="1">
        <name>Mg(2+)</name>
        <dbReference type="ChEBI" id="CHEBI:18420"/>
    </cofactor>
</comment>
<dbReference type="SFLD" id="SFLDG01129">
    <property type="entry name" value="C1.5:_HAD__Beta-PGM__Phosphata"/>
    <property type="match status" value="1"/>
</dbReference>
<dbReference type="SUPFAM" id="SSF56784">
    <property type="entry name" value="HAD-like"/>
    <property type="match status" value="1"/>
</dbReference>
<reference evidence="4 5" key="1">
    <citation type="journal article" date="2021" name="Int. J. Syst. Evol. Microbiol.">
        <title>Steroidobacter gossypii sp. nov., isolated from soil of cotton cropping field.</title>
        <authorList>
            <person name="Huang R."/>
            <person name="Yang S."/>
            <person name="Zhen C."/>
            <person name="Liu W."/>
        </authorList>
    </citation>
    <scope>NUCLEOTIDE SEQUENCE [LARGE SCALE GENOMIC DNA]</scope>
    <source>
        <strain evidence="4 5">S1-65</strain>
    </source>
</reference>
<dbReference type="InterPro" id="IPR051400">
    <property type="entry name" value="HAD-like_hydrolase"/>
</dbReference>
<evidence type="ECO:0000256" key="1">
    <source>
        <dbReference type="ARBA" id="ARBA00001946"/>
    </source>
</evidence>
<dbReference type="SFLD" id="SFLDS00003">
    <property type="entry name" value="Haloacid_Dehalogenase"/>
    <property type="match status" value="1"/>
</dbReference>
<dbReference type="PANTHER" id="PTHR46470">
    <property type="entry name" value="N-ACYLNEURAMINATE-9-PHOSPHATASE"/>
    <property type="match status" value="1"/>
</dbReference>
<dbReference type="PANTHER" id="PTHR46470:SF4">
    <property type="entry name" value="5-AMINO-6-(5-PHOSPHO-D-RIBITYLAMINO)URACIL PHOSPHATASE YIGB"/>
    <property type="match status" value="1"/>
</dbReference>
<keyword evidence="3" id="KW-0460">Magnesium</keyword>
<dbReference type="GO" id="GO:0016787">
    <property type="term" value="F:hydrolase activity"/>
    <property type="evidence" value="ECO:0007669"/>
    <property type="project" value="UniProtKB-KW"/>
</dbReference>
<dbReference type="NCBIfam" id="TIGR01509">
    <property type="entry name" value="HAD-SF-IA-v3"/>
    <property type="match status" value="1"/>
</dbReference>
<dbReference type="InterPro" id="IPR023214">
    <property type="entry name" value="HAD_sf"/>
</dbReference>
<evidence type="ECO:0000313" key="4">
    <source>
        <dbReference type="EMBL" id="MBM0107572.1"/>
    </source>
</evidence>
<dbReference type="InterPro" id="IPR006439">
    <property type="entry name" value="HAD-SF_hydro_IA"/>
</dbReference>
<accession>A0ABS1X2X6</accession>
<dbReference type="NCBIfam" id="TIGR01549">
    <property type="entry name" value="HAD-SF-IA-v1"/>
    <property type="match status" value="1"/>
</dbReference>
<dbReference type="RefSeq" id="WP_203169675.1">
    <property type="nucleotide sequence ID" value="NZ_JAEVLS010000005.1"/>
</dbReference>
<proteinExistence type="predicted"/>
<dbReference type="Pfam" id="PF00702">
    <property type="entry name" value="Hydrolase"/>
    <property type="match status" value="1"/>
</dbReference>
<evidence type="ECO:0000256" key="3">
    <source>
        <dbReference type="ARBA" id="ARBA00022842"/>
    </source>
</evidence>
<dbReference type="PRINTS" id="PR00413">
    <property type="entry name" value="HADHALOGNASE"/>
</dbReference>